<keyword evidence="2 8" id="KW-0699">rRNA-binding</keyword>
<dbReference type="EMBL" id="JARVLH010000001">
    <property type="protein sequence ID" value="MEX5284176.1"/>
    <property type="molecule type" value="Genomic_DNA"/>
</dbReference>
<keyword evidence="4 8" id="KW-0689">Ribosomal protein</keyword>
<dbReference type="PROSITE" id="PS00937">
    <property type="entry name" value="RIBOSOMAL_L20"/>
    <property type="match status" value="1"/>
</dbReference>
<dbReference type="RefSeq" id="WP_368845901.1">
    <property type="nucleotide sequence ID" value="NZ_CP194411.1"/>
</dbReference>
<evidence type="ECO:0000313" key="10">
    <source>
        <dbReference type="EMBL" id="MEX5284176.1"/>
    </source>
</evidence>
<dbReference type="Gene3D" id="1.10.1900.20">
    <property type="entry name" value="Ribosomal protein L20"/>
    <property type="match status" value="1"/>
</dbReference>
<dbReference type="InterPro" id="IPR035566">
    <property type="entry name" value="Ribosomal_protein_bL20_C"/>
</dbReference>
<organism evidence="10 11">
    <name type="scientific">Selenomonas sputigena</name>
    <dbReference type="NCBI Taxonomy" id="69823"/>
    <lineage>
        <taxon>Bacteria</taxon>
        <taxon>Bacillati</taxon>
        <taxon>Bacillota</taxon>
        <taxon>Negativicutes</taxon>
        <taxon>Selenomonadales</taxon>
        <taxon>Selenomonadaceae</taxon>
        <taxon>Selenomonas</taxon>
    </lineage>
</organism>
<name>A0ABV3X1W0_9FIRM</name>
<dbReference type="InterPro" id="IPR049946">
    <property type="entry name" value="RIBOSOMAL_L20_CS"/>
</dbReference>
<dbReference type="GO" id="GO:0005840">
    <property type="term" value="C:ribosome"/>
    <property type="evidence" value="ECO:0007669"/>
    <property type="project" value="UniProtKB-KW"/>
</dbReference>
<evidence type="ECO:0000256" key="8">
    <source>
        <dbReference type="HAMAP-Rule" id="MF_00382"/>
    </source>
</evidence>
<evidence type="ECO:0000313" key="11">
    <source>
        <dbReference type="Proteomes" id="UP001559623"/>
    </source>
</evidence>
<comment type="function">
    <text evidence="6 8 9">Binds directly to 23S ribosomal RNA and is necessary for the in vitro assembly process of the 50S ribosomal subunit. It is not involved in the protein synthesizing functions of that subunit.</text>
</comment>
<evidence type="ECO:0000256" key="1">
    <source>
        <dbReference type="ARBA" id="ARBA00007698"/>
    </source>
</evidence>
<dbReference type="CDD" id="cd07026">
    <property type="entry name" value="Ribosomal_L20"/>
    <property type="match status" value="1"/>
</dbReference>
<dbReference type="Proteomes" id="UP001559623">
    <property type="component" value="Unassembled WGS sequence"/>
</dbReference>
<gene>
    <name evidence="8 10" type="primary">rplT</name>
    <name evidence="10" type="ORF">QCO44_00780</name>
</gene>
<dbReference type="Pfam" id="PF00453">
    <property type="entry name" value="Ribosomal_L20"/>
    <property type="match status" value="1"/>
</dbReference>
<keyword evidence="3 8" id="KW-0694">RNA-binding</keyword>
<accession>A0ABV3X1W0</accession>
<comment type="similarity">
    <text evidence="1 8 9">Belongs to the bacterial ribosomal protein bL20 family.</text>
</comment>
<dbReference type="PANTHER" id="PTHR10986">
    <property type="entry name" value="39S RIBOSOMAL PROTEIN L20"/>
    <property type="match status" value="1"/>
</dbReference>
<dbReference type="InterPro" id="IPR005813">
    <property type="entry name" value="Ribosomal_bL20"/>
</dbReference>
<dbReference type="SUPFAM" id="SSF74731">
    <property type="entry name" value="Ribosomal protein L20"/>
    <property type="match status" value="1"/>
</dbReference>
<keyword evidence="11" id="KW-1185">Reference proteome</keyword>
<protein>
    <recommendedName>
        <fullName evidence="7 8">Large ribosomal subunit protein bL20</fullName>
    </recommendedName>
</protein>
<evidence type="ECO:0000256" key="4">
    <source>
        <dbReference type="ARBA" id="ARBA00022980"/>
    </source>
</evidence>
<dbReference type="HAMAP" id="MF_00382">
    <property type="entry name" value="Ribosomal_bL20"/>
    <property type="match status" value="1"/>
</dbReference>
<evidence type="ECO:0000256" key="7">
    <source>
        <dbReference type="ARBA" id="ARBA00035172"/>
    </source>
</evidence>
<evidence type="ECO:0000256" key="2">
    <source>
        <dbReference type="ARBA" id="ARBA00022730"/>
    </source>
</evidence>
<comment type="caution">
    <text evidence="10">The sequence shown here is derived from an EMBL/GenBank/DDBJ whole genome shotgun (WGS) entry which is preliminary data.</text>
</comment>
<dbReference type="NCBIfam" id="TIGR01032">
    <property type="entry name" value="rplT_bact"/>
    <property type="match status" value="1"/>
</dbReference>
<dbReference type="Gene3D" id="6.10.160.10">
    <property type="match status" value="1"/>
</dbReference>
<reference evidence="10 11" key="1">
    <citation type="submission" date="2023-04" db="EMBL/GenBank/DDBJ databases">
        <title>Genome Sequence of Selenomonas sputigena ATCC 33150.</title>
        <authorList>
            <person name="Miller D.P."/>
            <person name="Anvari S."/>
            <person name="Polson S.W."/>
            <person name="Macdonald M."/>
            <person name="Mcdowell J.V."/>
        </authorList>
    </citation>
    <scope>NUCLEOTIDE SEQUENCE [LARGE SCALE GENOMIC DNA]</scope>
    <source>
        <strain evidence="10 11">ATCC 33150</strain>
    </source>
</reference>
<evidence type="ECO:0000256" key="5">
    <source>
        <dbReference type="ARBA" id="ARBA00023274"/>
    </source>
</evidence>
<proteinExistence type="inferred from homology"/>
<evidence type="ECO:0000256" key="9">
    <source>
        <dbReference type="RuleBase" id="RU000560"/>
    </source>
</evidence>
<dbReference type="PRINTS" id="PR00062">
    <property type="entry name" value="RIBOSOMALL20"/>
</dbReference>
<sequence length="117" mass="13385">MPRVKTGVTAHRRHKKILKLAKGYRGAKSKQFKKANETVMKALYYARRDRRAKKGEFRKLWIARINAAARMNGISYSRLINGLTKAGIEVNRKMFADLAVHDEKAFAQLVAIAKENQ</sequence>
<evidence type="ECO:0000256" key="6">
    <source>
        <dbReference type="ARBA" id="ARBA00024775"/>
    </source>
</evidence>
<keyword evidence="5 8" id="KW-0687">Ribonucleoprotein</keyword>
<evidence type="ECO:0000256" key="3">
    <source>
        <dbReference type="ARBA" id="ARBA00022884"/>
    </source>
</evidence>